<keyword evidence="1" id="KW-0808">Transferase</keyword>
<organism evidence="3 4">
    <name type="scientific">Dendrobium thyrsiflorum</name>
    <name type="common">Pinecone-like raceme dendrobium</name>
    <name type="synonym">Orchid</name>
    <dbReference type="NCBI Taxonomy" id="117978"/>
    <lineage>
        <taxon>Eukaryota</taxon>
        <taxon>Viridiplantae</taxon>
        <taxon>Streptophyta</taxon>
        <taxon>Embryophyta</taxon>
        <taxon>Tracheophyta</taxon>
        <taxon>Spermatophyta</taxon>
        <taxon>Magnoliopsida</taxon>
        <taxon>Liliopsida</taxon>
        <taxon>Asparagales</taxon>
        <taxon>Orchidaceae</taxon>
        <taxon>Epidendroideae</taxon>
        <taxon>Malaxideae</taxon>
        <taxon>Dendrobiinae</taxon>
        <taxon>Dendrobium</taxon>
    </lineage>
</organism>
<reference evidence="3 4" key="1">
    <citation type="journal article" date="2024" name="Plant Biotechnol. J.">
        <title>Dendrobium thyrsiflorum genome and its molecular insights into genes involved in important horticultural traits.</title>
        <authorList>
            <person name="Chen B."/>
            <person name="Wang J.Y."/>
            <person name="Zheng P.J."/>
            <person name="Li K.L."/>
            <person name="Liang Y.M."/>
            <person name="Chen X.F."/>
            <person name="Zhang C."/>
            <person name="Zhao X."/>
            <person name="He X."/>
            <person name="Zhang G.Q."/>
            <person name="Liu Z.J."/>
            <person name="Xu Q."/>
        </authorList>
    </citation>
    <scope>NUCLEOTIDE SEQUENCE [LARGE SCALE GENOMIC DNA]</scope>
    <source>
        <strain evidence="3">GZMU011</strain>
    </source>
</reference>
<keyword evidence="4" id="KW-1185">Reference proteome</keyword>
<sequence>MLVVRGSFLSRVSGAEQRGTKQELASERETVRLHRMRNCASGPSECVRLDSFHLVPLAPKISRALRICIKSCRHGRSHRLQTSQCLLQTHYARRRLLHANRHQFQFHANSIALIVSMEIITPNFYAGNQRSMLLPNYLFHMGATAILLSNRRRAKYCLVHLVRTHKGANEKAYHCVYEGEDKDGHSEISLSKDLMAITGEALKSNITTTLYSRL</sequence>
<evidence type="ECO:0000313" key="4">
    <source>
        <dbReference type="Proteomes" id="UP001552299"/>
    </source>
</evidence>
<evidence type="ECO:0000259" key="2">
    <source>
        <dbReference type="Pfam" id="PF08392"/>
    </source>
</evidence>
<protein>
    <recommendedName>
        <fullName evidence="2">FAE domain-containing protein</fullName>
    </recommendedName>
</protein>
<dbReference type="InterPro" id="IPR013601">
    <property type="entry name" value="FAE1_typ3_polyketide_synth"/>
</dbReference>
<name>A0ABD0VHM4_DENTH</name>
<gene>
    <name evidence="3" type="ORF">M5K25_006084</name>
</gene>
<dbReference type="SUPFAM" id="SSF53901">
    <property type="entry name" value="Thiolase-like"/>
    <property type="match status" value="1"/>
</dbReference>
<dbReference type="Proteomes" id="UP001552299">
    <property type="component" value="Unassembled WGS sequence"/>
</dbReference>
<dbReference type="Pfam" id="PF08392">
    <property type="entry name" value="FAE1_CUT1_RppA"/>
    <property type="match status" value="1"/>
</dbReference>
<dbReference type="GO" id="GO:0016746">
    <property type="term" value="F:acyltransferase activity"/>
    <property type="evidence" value="ECO:0007669"/>
    <property type="project" value="UniProtKB-KW"/>
</dbReference>
<evidence type="ECO:0000313" key="3">
    <source>
        <dbReference type="EMBL" id="KAL0922122.1"/>
    </source>
</evidence>
<dbReference type="InterPro" id="IPR016039">
    <property type="entry name" value="Thiolase-like"/>
</dbReference>
<keyword evidence="1" id="KW-0012">Acyltransferase</keyword>
<proteinExistence type="predicted"/>
<comment type="caution">
    <text evidence="3">The sequence shown here is derived from an EMBL/GenBank/DDBJ whole genome shotgun (WGS) entry which is preliminary data.</text>
</comment>
<dbReference type="InterPro" id="IPR012392">
    <property type="entry name" value="3-ktacl-CoA_syn"/>
</dbReference>
<dbReference type="EMBL" id="JANQDX010000006">
    <property type="protein sequence ID" value="KAL0922122.1"/>
    <property type="molecule type" value="Genomic_DNA"/>
</dbReference>
<evidence type="ECO:0000256" key="1">
    <source>
        <dbReference type="ARBA" id="ARBA00023315"/>
    </source>
</evidence>
<feature type="domain" description="FAE" evidence="2">
    <location>
        <begin position="101"/>
        <end position="208"/>
    </location>
</feature>
<dbReference type="PANTHER" id="PTHR31561">
    <property type="entry name" value="3-KETOACYL-COA SYNTHASE"/>
    <property type="match status" value="1"/>
</dbReference>
<dbReference type="Gene3D" id="3.40.47.10">
    <property type="match status" value="1"/>
</dbReference>
<accession>A0ABD0VHM4</accession>
<dbReference type="AlphaFoldDB" id="A0ABD0VHM4"/>